<keyword evidence="2" id="KW-0963">Cytoplasm</keyword>
<dbReference type="SUPFAM" id="SSF64268">
    <property type="entry name" value="PX domain"/>
    <property type="match status" value="1"/>
</dbReference>
<dbReference type="PANTHER" id="PTHR22999:SF23">
    <property type="entry name" value="SORTING NEXIN-16"/>
    <property type="match status" value="1"/>
</dbReference>
<protein>
    <recommendedName>
        <fullName evidence="3">PX domain-containing protein</fullName>
    </recommendedName>
</protein>
<comment type="caution">
    <text evidence="4">The sequence shown here is derived from an EMBL/GenBank/DDBJ whole genome shotgun (WGS) entry which is preliminary data.</text>
</comment>
<feature type="domain" description="PX" evidence="3">
    <location>
        <begin position="3"/>
        <end position="115"/>
    </location>
</feature>
<accession>A0A813KLM7</accession>
<comment type="subcellular location">
    <subcellularLocation>
        <location evidence="1">Cytoplasm</location>
    </subcellularLocation>
</comment>
<dbReference type="PANTHER" id="PTHR22999">
    <property type="entry name" value="PX SERINE/THREONINE KINASE PXK"/>
    <property type="match status" value="1"/>
</dbReference>
<dbReference type="GO" id="GO:0045022">
    <property type="term" value="P:early endosome to late endosome transport"/>
    <property type="evidence" value="ECO:0007669"/>
    <property type="project" value="TreeGrafter"/>
</dbReference>
<dbReference type="GO" id="GO:0005769">
    <property type="term" value="C:early endosome"/>
    <property type="evidence" value="ECO:0007669"/>
    <property type="project" value="TreeGrafter"/>
</dbReference>
<dbReference type="SMART" id="SM00312">
    <property type="entry name" value="PX"/>
    <property type="match status" value="1"/>
</dbReference>
<evidence type="ECO:0000256" key="1">
    <source>
        <dbReference type="ARBA" id="ARBA00004496"/>
    </source>
</evidence>
<dbReference type="GO" id="GO:0035091">
    <property type="term" value="F:phosphatidylinositol binding"/>
    <property type="evidence" value="ECO:0007669"/>
    <property type="project" value="InterPro"/>
</dbReference>
<dbReference type="GO" id="GO:0006622">
    <property type="term" value="P:protein targeting to lysosome"/>
    <property type="evidence" value="ECO:0007669"/>
    <property type="project" value="TreeGrafter"/>
</dbReference>
<reference evidence="4" key="1">
    <citation type="submission" date="2021-02" db="EMBL/GenBank/DDBJ databases">
        <authorList>
            <person name="Dougan E. K."/>
            <person name="Rhodes N."/>
            <person name="Thang M."/>
            <person name="Chan C."/>
        </authorList>
    </citation>
    <scope>NUCLEOTIDE SEQUENCE</scope>
</reference>
<dbReference type="GO" id="GO:0005770">
    <property type="term" value="C:late endosome"/>
    <property type="evidence" value="ECO:0007669"/>
    <property type="project" value="TreeGrafter"/>
</dbReference>
<organism evidence="4 5">
    <name type="scientific">Polarella glacialis</name>
    <name type="common">Dinoflagellate</name>
    <dbReference type="NCBI Taxonomy" id="89957"/>
    <lineage>
        <taxon>Eukaryota</taxon>
        <taxon>Sar</taxon>
        <taxon>Alveolata</taxon>
        <taxon>Dinophyceae</taxon>
        <taxon>Suessiales</taxon>
        <taxon>Suessiaceae</taxon>
        <taxon>Polarella</taxon>
    </lineage>
</organism>
<evidence type="ECO:0000313" key="5">
    <source>
        <dbReference type="Proteomes" id="UP000626109"/>
    </source>
</evidence>
<evidence type="ECO:0000313" key="4">
    <source>
        <dbReference type="EMBL" id="CAE8704592.1"/>
    </source>
</evidence>
<evidence type="ECO:0000256" key="2">
    <source>
        <dbReference type="ARBA" id="ARBA00022490"/>
    </source>
</evidence>
<sequence>MSSDSLGRFSVKFVGNTAVDGATTYIIKVTNPDGVSWTLQKRYREIRELHDELRLRHGDILPPIPGKRLWGNQEPAFVAQRQIGLEQYLQGVLQIERDVRTPALLQFLGTPTQSGERSQARQYQQILDNMQSKLLNLALPPAPLDETEMAQRLKKYGQAMRLHVLSQPVDPIHLRAPGFDNEPLPLCPSNVDHFDALRAPPSAATTDDSRMLSELLDGLLQILKPEQLADADKLVVAFPAVQLPDQ</sequence>
<dbReference type="Proteomes" id="UP000626109">
    <property type="component" value="Unassembled WGS sequence"/>
</dbReference>
<dbReference type="InterPro" id="IPR051837">
    <property type="entry name" value="SortingNexin/PXDomain-PKLike"/>
</dbReference>
<dbReference type="EMBL" id="CAJNNW010030820">
    <property type="protein sequence ID" value="CAE8704592.1"/>
    <property type="molecule type" value="Genomic_DNA"/>
</dbReference>
<dbReference type="PROSITE" id="PS50195">
    <property type="entry name" value="PX"/>
    <property type="match status" value="1"/>
</dbReference>
<name>A0A813KLM7_POLGL</name>
<dbReference type="InterPro" id="IPR001683">
    <property type="entry name" value="PX_dom"/>
</dbReference>
<evidence type="ECO:0000259" key="3">
    <source>
        <dbReference type="PROSITE" id="PS50195"/>
    </source>
</evidence>
<gene>
    <name evidence="4" type="ORF">PGLA2088_LOCUS33273</name>
</gene>
<dbReference type="Gene3D" id="3.30.1520.10">
    <property type="entry name" value="Phox-like domain"/>
    <property type="match status" value="1"/>
</dbReference>
<dbReference type="AlphaFoldDB" id="A0A813KLM7"/>
<proteinExistence type="predicted"/>
<dbReference type="GO" id="GO:0008333">
    <property type="term" value="P:endosome to lysosome transport"/>
    <property type="evidence" value="ECO:0007669"/>
    <property type="project" value="TreeGrafter"/>
</dbReference>
<dbReference type="CDD" id="cd06093">
    <property type="entry name" value="PX_domain"/>
    <property type="match status" value="1"/>
</dbReference>
<dbReference type="InterPro" id="IPR036871">
    <property type="entry name" value="PX_dom_sf"/>
</dbReference>
<dbReference type="Pfam" id="PF00787">
    <property type="entry name" value="PX"/>
    <property type="match status" value="1"/>
</dbReference>